<dbReference type="Pfam" id="PF03006">
    <property type="entry name" value="HlyIII"/>
    <property type="match status" value="1"/>
</dbReference>
<evidence type="ECO:0000256" key="7">
    <source>
        <dbReference type="SAM" id="Phobius"/>
    </source>
</evidence>
<dbReference type="STRING" id="886293.Sinac_3434"/>
<feature type="transmembrane region" description="Helical" evidence="7">
    <location>
        <begin position="75"/>
        <end position="96"/>
    </location>
</feature>
<keyword evidence="5" id="KW-0862">Zinc</keyword>
<dbReference type="HOGENOM" id="CLU_051078_2_1_0"/>
<dbReference type="RefSeq" id="WP_015246840.1">
    <property type="nucleotide sequence ID" value="NC_019892.1"/>
</dbReference>
<dbReference type="OrthoDB" id="9813689at2"/>
<evidence type="ECO:0000256" key="1">
    <source>
        <dbReference type="ARBA" id="ARBA00004141"/>
    </source>
</evidence>
<name>L0DFR3_SINAD</name>
<dbReference type="KEGG" id="saci:Sinac_3434"/>
<proteinExistence type="predicted"/>
<feature type="binding site" evidence="5">
    <location>
        <position position="190"/>
    </location>
    <ligand>
        <name>Zn(2+)</name>
        <dbReference type="ChEBI" id="CHEBI:29105"/>
    </ligand>
</feature>
<organism evidence="8 9">
    <name type="scientific">Singulisphaera acidiphila (strain ATCC BAA-1392 / DSM 18658 / VKM B-2454 / MOB10)</name>
    <dbReference type="NCBI Taxonomy" id="886293"/>
    <lineage>
        <taxon>Bacteria</taxon>
        <taxon>Pseudomonadati</taxon>
        <taxon>Planctomycetota</taxon>
        <taxon>Planctomycetia</taxon>
        <taxon>Isosphaerales</taxon>
        <taxon>Isosphaeraceae</taxon>
        <taxon>Singulisphaera</taxon>
    </lineage>
</organism>
<dbReference type="PANTHER" id="PTHR20855:SF3">
    <property type="entry name" value="LD03007P"/>
    <property type="match status" value="1"/>
</dbReference>
<feature type="transmembrane region" description="Helical" evidence="7">
    <location>
        <begin position="12"/>
        <end position="30"/>
    </location>
</feature>
<evidence type="ECO:0000256" key="6">
    <source>
        <dbReference type="SAM" id="MobiDB-lite"/>
    </source>
</evidence>
<evidence type="ECO:0000313" key="9">
    <source>
        <dbReference type="Proteomes" id="UP000010798"/>
    </source>
</evidence>
<keyword evidence="3 7" id="KW-1133">Transmembrane helix</keyword>
<accession>L0DFR3</accession>
<dbReference type="GO" id="GO:0016020">
    <property type="term" value="C:membrane"/>
    <property type="evidence" value="ECO:0007669"/>
    <property type="project" value="UniProtKB-SubCell"/>
</dbReference>
<feature type="transmembrane region" description="Helical" evidence="7">
    <location>
        <begin position="103"/>
        <end position="123"/>
    </location>
</feature>
<keyword evidence="5" id="KW-0479">Metal-binding</keyword>
<comment type="subcellular location">
    <subcellularLocation>
        <location evidence="1">Membrane</location>
        <topology evidence="1">Multi-pass membrane protein</topology>
    </subcellularLocation>
</comment>
<dbReference type="Proteomes" id="UP000010798">
    <property type="component" value="Chromosome"/>
</dbReference>
<protein>
    <submittedName>
        <fullName evidence="8">Putative membrane protein, hemolysin III</fullName>
    </submittedName>
</protein>
<dbReference type="GO" id="GO:0046872">
    <property type="term" value="F:metal ion binding"/>
    <property type="evidence" value="ECO:0007669"/>
    <property type="project" value="UniProtKB-KW"/>
</dbReference>
<feature type="region of interest" description="Disordered" evidence="6">
    <location>
        <begin position="233"/>
        <end position="254"/>
    </location>
</feature>
<feature type="binding site" evidence="5">
    <location>
        <position position="61"/>
    </location>
    <ligand>
        <name>Zn(2+)</name>
        <dbReference type="ChEBI" id="CHEBI:29105"/>
    </ligand>
</feature>
<keyword evidence="9" id="KW-1185">Reference proteome</keyword>
<keyword evidence="4 7" id="KW-0472">Membrane</keyword>
<dbReference type="AlphaFoldDB" id="L0DFR3"/>
<dbReference type="PANTHER" id="PTHR20855">
    <property type="entry name" value="ADIPOR/PROGESTIN RECEPTOR-RELATED"/>
    <property type="match status" value="1"/>
</dbReference>
<evidence type="ECO:0000313" key="8">
    <source>
        <dbReference type="EMBL" id="AGA27695.1"/>
    </source>
</evidence>
<dbReference type="eggNOG" id="COG1272">
    <property type="taxonomic scope" value="Bacteria"/>
</dbReference>
<sequence>MNFFDLREPVSAGSHGAWLLLAIAGSLLLWRRANGHRARQIILLGYAICLVLCATASTIYHSVHGEANALSTYLLFDHIGIYLLIAGTYTPIAWTLMRGRWRFGTLAFAWVSAILGITLHLACANLPKWLPTGLYLMMGWGSILCYIELARNLTFRLLRPLVLGGAFYSVGAIINVVGWPILWPGVVGAHEVFHVFVVAGSAVHFQFMLRVIAPWSSDDPTAEAFMKQVPEPARSSLTRHPVSGFGQGRMVDSH</sequence>
<keyword evidence="2 7" id="KW-0812">Transmembrane</keyword>
<feature type="transmembrane region" description="Helical" evidence="7">
    <location>
        <begin position="129"/>
        <end position="149"/>
    </location>
</feature>
<dbReference type="EMBL" id="CP003364">
    <property type="protein sequence ID" value="AGA27695.1"/>
    <property type="molecule type" value="Genomic_DNA"/>
</dbReference>
<feature type="transmembrane region" description="Helical" evidence="7">
    <location>
        <begin position="42"/>
        <end position="63"/>
    </location>
</feature>
<feature type="binding site" evidence="5">
    <location>
        <position position="194"/>
    </location>
    <ligand>
        <name>Zn(2+)</name>
        <dbReference type="ChEBI" id="CHEBI:29105"/>
    </ligand>
</feature>
<gene>
    <name evidence="8" type="ordered locus">Sinac_3434</name>
</gene>
<evidence type="ECO:0000256" key="2">
    <source>
        <dbReference type="ARBA" id="ARBA00022692"/>
    </source>
</evidence>
<feature type="transmembrane region" description="Helical" evidence="7">
    <location>
        <begin position="161"/>
        <end position="181"/>
    </location>
</feature>
<evidence type="ECO:0000256" key="5">
    <source>
        <dbReference type="PIRSR" id="PIRSR604254-1"/>
    </source>
</evidence>
<evidence type="ECO:0000256" key="3">
    <source>
        <dbReference type="ARBA" id="ARBA00022989"/>
    </source>
</evidence>
<evidence type="ECO:0000256" key="4">
    <source>
        <dbReference type="ARBA" id="ARBA00023136"/>
    </source>
</evidence>
<dbReference type="InterPro" id="IPR004254">
    <property type="entry name" value="AdipoR/HlyIII-related"/>
</dbReference>
<reference evidence="8 9" key="1">
    <citation type="submission" date="2012-02" db="EMBL/GenBank/DDBJ databases">
        <title>Complete sequence of chromosome of Singulisphaera acidiphila DSM 18658.</title>
        <authorList>
            <consortium name="US DOE Joint Genome Institute (JGI-PGF)"/>
            <person name="Lucas S."/>
            <person name="Copeland A."/>
            <person name="Lapidus A."/>
            <person name="Glavina del Rio T."/>
            <person name="Dalin E."/>
            <person name="Tice H."/>
            <person name="Bruce D."/>
            <person name="Goodwin L."/>
            <person name="Pitluck S."/>
            <person name="Peters L."/>
            <person name="Ovchinnikova G."/>
            <person name="Chertkov O."/>
            <person name="Kyrpides N."/>
            <person name="Mavromatis K."/>
            <person name="Ivanova N."/>
            <person name="Brettin T."/>
            <person name="Detter J.C."/>
            <person name="Han C."/>
            <person name="Larimer F."/>
            <person name="Land M."/>
            <person name="Hauser L."/>
            <person name="Markowitz V."/>
            <person name="Cheng J.-F."/>
            <person name="Hugenholtz P."/>
            <person name="Woyke T."/>
            <person name="Wu D."/>
            <person name="Tindall B."/>
            <person name="Pomrenke H."/>
            <person name="Brambilla E."/>
            <person name="Klenk H.-P."/>
            <person name="Eisen J.A."/>
        </authorList>
    </citation>
    <scope>NUCLEOTIDE SEQUENCE [LARGE SCALE GENOMIC DNA]</scope>
    <source>
        <strain evidence="9">ATCC BAA-1392 / DSM 18658 / VKM B-2454 / MOB10</strain>
    </source>
</reference>